<dbReference type="SMART" id="SM00060">
    <property type="entry name" value="FN3"/>
    <property type="match status" value="3"/>
</dbReference>
<accession>A0A7R9L3Y2</accession>
<dbReference type="Gene3D" id="2.60.40.10">
    <property type="entry name" value="Immunoglobulins"/>
    <property type="match status" value="3"/>
</dbReference>
<dbReference type="InterPro" id="IPR013783">
    <property type="entry name" value="Ig-like_fold"/>
</dbReference>
<evidence type="ECO:0000256" key="1">
    <source>
        <dbReference type="ARBA" id="ARBA00022737"/>
    </source>
</evidence>
<gene>
    <name evidence="4" type="ORF">OSB1V03_LOCUS14835</name>
</gene>
<sequence>MWEPPAQLCGEPVSQYTIERLYEGPGREWHAIGQTPKTAVKIKSLDPQSRVLFRVKAVNPYGESDPLVSDWIGGDKPPVTAPTPKDCDINVRLDGVIEPKKFGKHSVQLEWQRARDPNVVYKIEKWDDSLTRWEPYASTGNNYVIVDARHYLSGKRLRVYASNGECQSIPLEFKLLAQTDAKGEPQLGPLEVSQGDLHSHKISLQPIHSLSGIWQVMDKGNDTNSPTPSPGHQSPPHPTGGRFALRISDGGGDGQRPNPSALAVSPPDKQQISDDDEDTPLVLPPLRRVPQSDWRRQSKNNNKYIPYNYTQVMSERYPSLRPISSVKPKLLCPPKVTAFHNILNTTGAGIQIMWTPVKTYDGLHLHYKVEKLVSTMTNKWTIVANTTDTSHWVTGLPCFSGHKFRVSVMNTVCSSEPLVSATIYTNKDRPSAPVGPFETFNVTNKPNQLIILWKPPERLCGGPLSHYTIEKLLEGLGRKWQTIGHTSKLIIKIKSLNAQNRVRFRVKAVNPYGESEPLVSDWIGGNKPLVNTPTHVITPTGGDSKRTNPTVQSGLPRSPVWRRLSKPSD</sequence>
<reference evidence="4" key="1">
    <citation type="submission" date="2020-11" db="EMBL/GenBank/DDBJ databases">
        <authorList>
            <person name="Tran Van P."/>
        </authorList>
    </citation>
    <scope>NUCLEOTIDE SEQUENCE</scope>
</reference>
<dbReference type="OrthoDB" id="443915at2759"/>
<feature type="region of interest" description="Disordered" evidence="2">
    <location>
        <begin position="536"/>
        <end position="569"/>
    </location>
</feature>
<dbReference type="PANTHER" id="PTHR13817">
    <property type="entry name" value="TITIN"/>
    <property type="match status" value="1"/>
</dbReference>
<evidence type="ECO:0000256" key="2">
    <source>
        <dbReference type="SAM" id="MobiDB-lite"/>
    </source>
</evidence>
<feature type="domain" description="Fibronectin type-III" evidence="3">
    <location>
        <begin position="1"/>
        <end position="78"/>
    </location>
</feature>
<feature type="compositionally biased region" description="Pro residues" evidence="2">
    <location>
        <begin position="227"/>
        <end position="238"/>
    </location>
</feature>
<evidence type="ECO:0000259" key="3">
    <source>
        <dbReference type="PROSITE" id="PS50853"/>
    </source>
</evidence>
<keyword evidence="5" id="KW-1185">Reference proteome</keyword>
<keyword evidence="1" id="KW-0677">Repeat</keyword>
<feature type="non-terminal residue" evidence="4">
    <location>
        <position position="1"/>
    </location>
</feature>
<dbReference type="Proteomes" id="UP000759131">
    <property type="component" value="Unassembled WGS sequence"/>
</dbReference>
<dbReference type="PROSITE" id="PS50853">
    <property type="entry name" value="FN3"/>
    <property type="match status" value="3"/>
</dbReference>
<feature type="domain" description="Fibronectin type-III" evidence="3">
    <location>
        <begin position="335"/>
        <end position="428"/>
    </location>
</feature>
<feature type="domain" description="Fibronectin type-III" evidence="3">
    <location>
        <begin position="433"/>
        <end position="529"/>
    </location>
</feature>
<protein>
    <recommendedName>
        <fullName evidence="3">Fibronectin type-III domain-containing protein</fullName>
    </recommendedName>
</protein>
<dbReference type="InterPro" id="IPR050964">
    <property type="entry name" value="Striated_Muscle_Regulatory"/>
</dbReference>
<evidence type="ECO:0000313" key="5">
    <source>
        <dbReference type="Proteomes" id="UP000759131"/>
    </source>
</evidence>
<feature type="region of interest" description="Disordered" evidence="2">
    <location>
        <begin position="217"/>
        <end position="285"/>
    </location>
</feature>
<evidence type="ECO:0000313" key="4">
    <source>
        <dbReference type="EMBL" id="CAD7634439.1"/>
    </source>
</evidence>
<dbReference type="SUPFAM" id="SSF49265">
    <property type="entry name" value="Fibronectin type III"/>
    <property type="match status" value="2"/>
</dbReference>
<organism evidence="4">
    <name type="scientific">Medioppia subpectinata</name>
    <dbReference type="NCBI Taxonomy" id="1979941"/>
    <lineage>
        <taxon>Eukaryota</taxon>
        <taxon>Metazoa</taxon>
        <taxon>Ecdysozoa</taxon>
        <taxon>Arthropoda</taxon>
        <taxon>Chelicerata</taxon>
        <taxon>Arachnida</taxon>
        <taxon>Acari</taxon>
        <taxon>Acariformes</taxon>
        <taxon>Sarcoptiformes</taxon>
        <taxon>Oribatida</taxon>
        <taxon>Brachypylina</taxon>
        <taxon>Oppioidea</taxon>
        <taxon>Oppiidae</taxon>
        <taxon>Medioppia</taxon>
    </lineage>
</organism>
<dbReference type="InterPro" id="IPR036116">
    <property type="entry name" value="FN3_sf"/>
</dbReference>
<proteinExistence type="predicted"/>
<dbReference type="CDD" id="cd00063">
    <property type="entry name" value="FN3"/>
    <property type="match status" value="3"/>
</dbReference>
<dbReference type="AlphaFoldDB" id="A0A7R9L3Y2"/>
<dbReference type="EMBL" id="CAJPIZ010014629">
    <property type="protein sequence ID" value="CAG2114869.1"/>
    <property type="molecule type" value="Genomic_DNA"/>
</dbReference>
<dbReference type="PANTHER" id="PTHR13817:SF73">
    <property type="entry name" value="FIBRONECTIN TYPE-III DOMAIN-CONTAINING PROTEIN"/>
    <property type="match status" value="1"/>
</dbReference>
<dbReference type="EMBL" id="OC869204">
    <property type="protein sequence ID" value="CAD7634439.1"/>
    <property type="molecule type" value="Genomic_DNA"/>
</dbReference>
<dbReference type="InterPro" id="IPR003961">
    <property type="entry name" value="FN3_dom"/>
</dbReference>
<name>A0A7R9L3Y2_9ACAR</name>